<dbReference type="eggNOG" id="COG0683">
    <property type="taxonomic scope" value="Bacteria"/>
</dbReference>
<keyword evidence="1" id="KW-0813">Transport</keyword>
<dbReference type="RefSeq" id="WP_009541512.1">
    <property type="nucleotide sequence ID" value="NZ_ANHY01000015.1"/>
</dbReference>
<sequence length="392" mass="43271">MRRTGFLAALCLSTALTALPALAAEKAMQAVDIGWLSKERDLPPVLSNLDEIPADKGVAGARLGISDNDTTGRFMGHDYTLTELVVPLEGDVADGFRQLRDSGHRLIVTDLTAEELQTVAALPEAADTLIFNAGAPDDALRQTACLANVLHTLPSRAMLADALAQFLVKKQWREWFLVIGPATGDKAFADAIRRAAARFGAEIVAEKEWQWDHDIRRTAHEEIPLVTQDVDYQMLIVADERGDFGEYIPYNTWEPTLVAGTQGLVPTAWHKVVEQWGAVQLQNRFEELAGRPMRPEDYAAWAAVRSVGEAVTRENTIEFEPVNAFIRSDAFELAGFKGRKLTYRPWSGQLRQPIPLAAPRALVALAPMEGFLHQTTELDTLGYDAPEVDCDR</sequence>
<keyword evidence="1" id="KW-0029">Amino-acid transport</keyword>
<dbReference type="SUPFAM" id="SSF53822">
    <property type="entry name" value="Periplasmic binding protein-like I"/>
    <property type="match status" value="1"/>
</dbReference>
<dbReference type="OrthoDB" id="5341635at2"/>
<keyword evidence="2" id="KW-0732">Signal</keyword>
<evidence type="ECO:0000256" key="1">
    <source>
        <dbReference type="ARBA" id="ARBA00022970"/>
    </source>
</evidence>
<protein>
    <recommendedName>
        <fullName evidence="5">Leucine-binding protein domain-containing protein</fullName>
    </recommendedName>
</protein>
<name>K9GVD1_9PROT</name>
<evidence type="ECO:0000256" key="2">
    <source>
        <dbReference type="SAM" id="SignalP"/>
    </source>
</evidence>
<proteinExistence type="predicted"/>
<evidence type="ECO:0000313" key="4">
    <source>
        <dbReference type="Proteomes" id="UP000009881"/>
    </source>
</evidence>
<reference evidence="3 4" key="1">
    <citation type="journal article" date="2013" name="Genome Announc.">
        <title>Draft Genome Sequence of an Alphaproteobacterium, Caenispirillum salinarum AK4(T), Isolated from a Solar Saltern.</title>
        <authorList>
            <person name="Khatri I."/>
            <person name="Singh A."/>
            <person name="Korpole S."/>
            <person name="Pinnaka A.K."/>
            <person name="Subramanian S."/>
        </authorList>
    </citation>
    <scope>NUCLEOTIDE SEQUENCE [LARGE SCALE GENOMIC DNA]</scope>
    <source>
        <strain evidence="3 4">AK4</strain>
    </source>
</reference>
<dbReference type="EMBL" id="ANHY01000015">
    <property type="protein sequence ID" value="EKV28644.1"/>
    <property type="molecule type" value="Genomic_DNA"/>
</dbReference>
<dbReference type="InterPro" id="IPR028082">
    <property type="entry name" value="Peripla_BP_I"/>
</dbReference>
<comment type="caution">
    <text evidence="3">The sequence shown here is derived from an EMBL/GenBank/DDBJ whole genome shotgun (WGS) entry which is preliminary data.</text>
</comment>
<dbReference type="STRING" id="1238182.C882_0856"/>
<dbReference type="Proteomes" id="UP000009881">
    <property type="component" value="Unassembled WGS sequence"/>
</dbReference>
<dbReference type="Gene3D" id="3.40.50.2300">
    <property type="match status" value="2"/>
</dbReference>
<dbReference type="InterPro" id="IPR022478">
    <property type="entry name" value="ABC_transptr_sub-bd_PQQ"/>
</dbReference>
<feature type="signal peptide" evidence="2">
    <location>
        <begin position="1"/>
        <end position="23"/>
    </location>
</feature>
<accession>K9GVD1</accession>
<dbReference type="AlphaFoldDB" id="K9GVD1"/>
<evidence type="ECO:0008006" key="5">
    <source>
        <dbReference type="Google" id="ProtNLM"/>
    </source>
</evidence>
<dbReference type="InterPro" id="IPR051010">
    <property type="entry name" value="BCAA_transport"/>
</dbReference>
<dbReference type="NCBIfam" id="TIGR03863">
    <property type="entry name" value="PQQ_ABC_bind"/>
    <property type="match status" value="1"/>
</dbReference>
<dbReference type="PATRIC" id="fig|1238182.3.peg.3070"/>
<feature type="chain" id="PRO_5003929489" description="Leucine-binding protein domain-containing protein" evidence="2">
    <location>
        <begin position="24"/>
        <end position="392"/>
    </location>
</feature>
<organism evidence="3 4">
    <name type="scientific">Caenispirillum salinarum AK4</name>
    <dbReference type="NCBI Taxonomy" id="1238182"/>
    <lineage>
        <taxon>Bacteria</taxon>
        <taxon>Pseudomonadati</taxon>
        <taxon>Pseudomonadota</taxon>
        <taxon>Alphaproteobacteria</taxon>
        <taxon>Rhodospirillales</taxon>
        <taxon>Novispirillaceae</taxon>
        <taxon>Caenispirillum</taxon>
    </lineage>
</organism>
<dbReference type="PANTHER" id="PTHR30483:SF6">
    <property type="entry name" value="PERIPLASMIC BINDING PROTEIN OF ABC TRANSPORTER FOR NATURAL AMINO ACIDS"/>
    <property type="match status" value="1"/>
</dbReference>
<evidence type="ECO:0000313" key="3">
    <source>
        <dbReference type="EMBL" id="EKV28644.1"/>
    </source>
</evidence>
<dbReference type="PANTHER" id="PTHR30483">
    <property type="entry name" value="LEUCINE-SPECIFIC-BINDING PROTEIN"/>
    <property type="match status" value="1"/>
</dbReference>
<gene>
    <name evidence="3" type="ORF">C882_0856</name>
</gene>
<keyword evidence="4" id="KW-1185">Reference proteome</keyword>
<dbReference type="GO" id="GO:0006865">
    <property type="term" value="P:amino acid transport"/>
    <property type="evidence" value="ECO:0007669"/>
    <property type="project" value="UniProtKB-KW"/>
</dbReference>